<gene>
    <name evidence="2" type="ORF">F913_01336</name>
</gene>
<dbReference type="EMBL" id="APRE01000027">
    <property type="protein sequence ID" value="ENW73625.1"/>
    <property type="molecule type" value="Genomic_DNA"/>
</dbReference>
<protein>
    <submittedName>
        <fullName evidence="2">Uncharacterized protein</fullName>
    </submittedName>
</protein>
<dbReference type="Proteomes" id="UP000013021">
    <property type="component" value="Unassembled WGS sequence"/>
</dbReference>
<reference evidence="2 3" key="1">
    <citation type="submission" date="2013-02" db="EMBL/GenBank/DDBJ databases">
        <title>The Genome Sequence of Acinetobacter baumannii NIPH 80.</title>
        <authorList>
            <consortium name="The Broad Institute Genome Sequencing Platform"/>
            <consortium name="The Broad Institute Genome Sequencing Center for Infectious Disease"/>
            <person name="Cerqueira G."/>
            <person name="Feldgarden M."/>
            <person name="Courvalin P."/>
            <person name="Perichon B."/>
            <person name="Grillot-Courvalin C."/>
            <person name="Clermont D."/>
            <person name="Rocha E."/>
            <person name="Yoon E.-J."/>
            <person name="Nemec A."/>
            <person name="Walker B."/>
            <person name="Young S.K."/>
            <person name="Zeng Q."/>
            <person name="Gargeya S."/>
            <person name="Fitzgerald M."/>
            <person name="Haas B."/>
            <person name="Abouelleil A."/>
            <person name="Alvarado L."/>
            <person name="Arachchi H.M."/>
            <person name="Berlin A.M."/>
            <person name="Chapman S.B."/>
            <person name="Dewar J."/>
            <person name="Goldberg J."/>
            <person name="Griggs A."/>
            <person name="Gujja S."/>
            <person name="Hansen M."/>
            <person name="Howarth C."/>
            <person name="Imamovic A."/>
            <person name="Larimer J."/>
            <person name="McCowan C."/>
            <person name="Murphy C."/>
            <person name="Neiman D."/>
            <person name="Pearson M."/>
            <person name="Priest M."/>
            <person name="Roberts A."/>
            <person name="Saif S."/>
            <person name="Shea T."/>
            <person name="Sisk P."/>
            <person name="Sykes S."/>
            <person name="Wortman J."/>
            <person name="Nusbaum C."/>
            <person name="Birren B."/>
        </authorList>
    </citation>
    <scope>NUCLEOTIDE SEQUENCE [LARGE SCALE GENOMIC DNA]</scope>
    <source>
        <strain evidence="2 3">NIPH 80</strain>
    </source>
</reference>
<organism evidence="2 3">
    <name type="scientific">Acinetobacter baumannii NIPH 80</name>
    <dbReference type="NCBI Taxonomy" id="1217629"/>
    <lineage>
        <taxon>Bacteria</taxon>
        <taxon>Pseudomonadati</taxon>
        <taxon>Pseudomonadota</taxon>
        <taxon>Gammaproteobacteria</taxon>
        <taxon>Moraxellales</taxon>
        <taxon>Moraxellaceae</taxon>
        <taxon>Acinetobacter</taxon>
        <taxon>Acinetobacter calcoaceticus/baumannii complex</taxon>
    </lineage>
</organism>
<feature type="transmembrane region" description="Helical" evidence="1">
    <location>
        <begin position="60"/>
        <end position="79"/>
    </location>
</feature>
<proteinExistence type="predicted"/>
<evidence type="ECO:0000313" key="2">
    <source>
        <dbReference type="EMBL" id="ENW73625.1"/>
    </source>
</evidence>
<evidence type="ECO:0000256" key="1">
    <source>
        <dbReference type="SAM" id="Phobius"/>
    </source>
</evidence>
<dbReference type="AlphaFoldDB" id="N9KYT8"/>
<sequence>MIYKIWQYGTSLPIQRIGLIILTIGLISFFAWSIETKTVFWIDAYSGWDPYFYPDRYNSIFYRIHLLFIPLGLLMTWLFRPVTKVLKCLGNWVFKNK</sequence>
<keyword evidence="1" id="KW-1133">Transmembrane helix</keyword>
<feature type="transmembrane region" description="Helical" evidence="1">
    <location>
        <begin position="12"/>
        <end position="34"/>
    </location>
</feature>
<comment type="caution">
    <text evidence="2">The sequence shown here is derived from an EMBL/GenBank/DDBJ whole genome shotgun (WGS) entry which is preliminary data.</text>
</comment>
<accession>N9KYT8</accession>
<keyword evidence="1" id="KW-0812">Transmembrane</keyword>
<evidence type="ECO:0000313" key="3">
    <source>
        <dbReference type="Proteomes" id="UP000013021"/>
    </source>
</evidence>
<keyword evidence="1" id="KW-0472">Membrane</keyword>
<name>N9KYT8_ACIBA</name>
<dbReference type="HOGENOM" id="CLU_2340386_0_0_6"/>